<keyword evidence="13" id="KW-1185">Reference proteome</keyword>
<dbReference type="Pfam" id="PF02540">
    <property type="entry name" value="NAD_synthase"/>
    <property type="match status" value="1"/>
</dbReference>
<dbReference type="InterPro" id="IPR022310">
    <property type="entry name" value="NAD/GMP_synthase"/>
</dbReference>
<dbReference type="RefSeq" id="WP_116554867.1">
    <property type="nucleotide sequence ID" value="NZ_QCZG01000020.1"/>
</dbReference>
<evidence type="ECO:0000256" key="5">
    <source>
        <dbReference type="ARBA" id="ARBA00022840"/>
    </source>
</evidence>
<dbReference type="AlphaFoldDB" id="A0A2U1JZS0"/>
<evidence type="ECO:0000256" key="7">
    <source>
        <dbReference type="ARBA" id="ARBA00023027"/>
    </source>
</evidence>
<evidence type="ECO:0000256" key="3">
    <source>
        <dbReference type="ARBA" id="ARBA00022723"/>
    </source>
</evidence>
<comment type="subunit">
    <text evidence="8">Homodimer.</text>
</comment>
<evidence type="ECO:0000259" key="11">
    <source>
        <dbReference type="Pfam" id="PF02540"/>
    </source>
</evidence>
<feature type="binding site" description="in other chain" evidence="8">
    <location>
        <position position="118"/>
    </location>
    <ligand>
        <name>deamido-NAD(+)</name>
        <dbReference type="ChEBI" id="CHEBI:58437"/>
        <note>ligand shared between two neighboring subunits</note>
    </ligand>
</feature>
<dbReference type="GO" id="GO:0004359">
    <property type="term" value="F:glutaminase activity"/>
    <property type="evidence" value="ECO:0007669"/>
    <property type="project" value="InterPro"/>
</dbReference>
<comment type="similarity">
    <text evidence="1 8 9">Belongs to the NAD synthetase family.</text>
</comment>
<feature type="binding site" evidence="8">
    <location>
        <position position="158"/>
    </location>
    <ligand>
        <name>deamido-NAD(+)</name>
        <dbReference type="ChEBI" id="CHEBI:58437"/>
        <note>ligand shared between two neighboring subunits</note>
    </ligand>
</feature>
<dbReference type="InterPro" id="IPR003694">
    <property type="entry name" value="NAD_synthase"/>
</dbReference>
<dbReference type="Gene3D" id="3.40.50.620">
    <property type="entry name" value="HUPs"/>
    <property type="match status" value="1"/>
</dbReference>
<keyword evidence="3 8" id="KW-0479">Metal-binding</keyword>
<accession>A0A2U1JZS0</accession>
<dbReference type="UniPathway" id="UPA00253">
    <property type="reaction ID" value="UER00333"/>
</dbReference>
<protein>
    <recommendedName>
        <fullName evidence="8 10">NH(3)-dependent NAD(+) synthetase</fullName>
        <ecNumber evidence="8 10">6.3.1.5</ecNumber>
    </recommendedName>
</protein>
<dbReference type="GO" id="GO:0003952">
    <property type="term" value="F:NAD+ synthase (glutamine-hydrolyzing) activity"/>
    <property type="evidence" value="ECO:0007669"/>
    <property type="project" value="InterPro"/>
</dbReference>
<comment type="caution">
    <text evidence="12">The sequence shown here is derived from an EMBL/GenBank/DDBJ whole genome shotgun (WGS) entry which is preliminary data.</text>
</comment>
<dbReference type="Proteomes" id="UP000245998">
    <property type="component" value="Unassembled WGS sequence"/>
</dbReference>
<evidence type="ECO:0000256" key="2">
    <source>
        <dbReference type="ARBA" id="ARBA00022598"/>
    </source>
</evidence>
<dbReference type="GO" id="GO:0005524">
    <property type="term" value="F:ATP binding"/>
    <property type="evidence" value="ECO:0007669"/>
    <property type="project" value="UniProtKB-UniRule"/>
</dbReference>
<keyword evidence="7 8" id="KW-0520">NAD</keyword>
<feature type="binding site" evidence="8">
    <location>
        <position position="143"/>
    </location>
    <ligand>
        <name>Mg(2+)</name>
        <dbReference type="ChEBI" id="CHEBI:18420"/>
    </ligand>
</feature>
<dbReference type="GO" id="GO:0008795">
    <property type="term" value="F:NAD+ synthase activity"/>
    <property type="evidence" value="ECO:0007669"/>
    <property type="project" value="UniProtKB-UniRule"/>
</dbReference>
<feature type="binding site" evidence="8">
    <location>
        <position position="189"/>
    </location>
    <ligand>
        <name>ATP</name>
        <dbReference type="ChEBI" id="CHEBI:30616"/>
    </ligand>
</feature>
<dbReference type="InterPro" id="IPR014729">
    <property type="entry name" value="Rossmann-like_a/b/a_fold"/>
</dbReference>
<gene>
    <name evidence="8 12" type="primary">nadE</name>
    <name evidence="12" type="ORF">DCC39_10575</name>
</gene>
<dbReference type="PANTHER" id="PTHR23090:SF7">
    <property type="entry name" value="NH(3)-DEPENDENT NAD(+) SYNTHETASE"/>
    <property type="match status" value="1"/>
</dbReference>
<sequence length="246" mass="27264">MEKKVNFLVDWLREKVNESKMNGLLVGVSGGIDSAVVAFLIKRAFPDNSLGVIMPVKSTSSDRDDALQVIQKAELDYIDIDLSEAHEVLFHAINNKLKEKNALNEQKMQMGDANLRARIRMSTLYAIANNYGYLVCGTDNAAEWYTGYFTKYGDGGVDINPLIHLKKGQVREMASYLGVPDSVVSKAPSAGLWEGQTDETELGTTYAAIDAFLDGKEIPEKDKAIINKLHEITEHKRNTPAIPPNF</sequence>
<evidence type="ECO:0000256" key="8">
    <source>
        <dbReference type="HAMAP-Rule" id="MF_00193"/>
    </source>
</evidence>
<dbReference type="SUPFAM" id="SSF52402">
    <property type="entry name" value="Adenine nucleotide alpha hydrolases-like"/>
    <property type="match status" value="1"/>
</dbReference>
<organism evidence="12 13">
    <name type="scientific">Pueribacillus theae</name>
    <dbReference type="NCBI Taxonomy" id="2171751"/>
    <lineage>
        <taxon>Bacteria</taxon>
        <taxon>Bacillati</taxon>
        <taxon>Bacillota</taxon>
        <taxon>Bacilli</taxon>
        <taxon>Bacillales</taxon>
        <taxon>Bacillaceae</taxon>
        <taxon>Pueribacillus</taxon>
    </lineage>
</organism>
<keyword evidence="2 8" id="KW-0436">Ligase</keyword>
<comment type="pathway">
    <text evidence="8">Cofactor biosynthesis; NAD(+) biosynthesis; NAD(+) from deamido-NAD(+) (ammonia route): step 1/1.</text>
</comment>
<name>A0A2U1JZS0_9BACI</name>
<comment type="catalytic activity">
    <reaction evidence="8 10">
        <text>deamido-NAD(+) + NH4(+) + ATP = AMP + diphosphate + NAD(+) + H(+)</text>
        <dbReference type="Rhea" id="RHEA:21188"/>
        <dbReference type="ChEBI" id="CHEBI:15378"/>
        <dbReference type="ChEBI" id="CHEBI:28938"/>
        <dbReference type="ChEBI" id="CHEBI:30616"/>
        <dbReference type="ChEBI" id="CHEBI:33019"/>
        <dbReference type="ChEBI" id="CHEBI:57540"/>
        <dbReference type="ChEBI" id="CHEBI:58437"/>
        <dbReference type="ChEBI" id="CHEBI:456215"/>
        <dbReference type="EC" id="6.3.1.5"/>
    </reaction>
</comment>
<dbReference type="CDD" id="cd00553">
    <property type="entry name" value="NAD_synthase"/>
    <property type="match status" value="1"/>
</dbReference>
<dbReference type="HAMAP" id="MF_00193">
    <property type="entry name" value="NadE_ammonia_dep"/>
    <property type="match status" value="1"/>
</dbReference>
<proteinExistence type="inferred from homology"/>
<dbReference type="NCBIfam" id="TIGR00552">
    <property type="entry name" value="nadE"/>
    <property type="match status" value="1"/>
</dbReference>
<dbReference type="PANTHER" id="PTHR23090">
    <property type="entry name" value="NH 3 /GLUTAMINE-DEPENDENT NAD + SYNTHETASE"/>
    <property type="match status" value="1"/>
</dbReference>
<dbReference type="GO" id="GO:0005737">
    <property type="term" value="C:cytoplasm"/>
    <property type="evidence" value="ECO:0007669"/>
    <property type="project" value="InterPro"/>
</dbReference>
<evidence type="ECO:0000313" key="12">
    <source>
        <dbReference type="EMBL" id="PWA10726.1"/>
    </source>
</evidence>
<dbReference type="GO" id="GO:0046872">
    <property type="term" value="F:metal ion binding"/>
    <property type="evidence" value="ECO:0007669"/>
    <property type="project" value="UniProtKB-KW"/>
</dbReference>
<feature type="binding site" evidence="8">
    <location>
        <begin position="27"/>
        <end position="34"/>
    </location>
    <ligand>
        <name>ATP</name>
        <dbReference type="ChEBI" id="CHEBI:30616"/>
    </ligand>
</feature>
<keyword evidence="6 8" id="KW-0460">Magnesium</keyword>
<keyword evidence="5 8" id="KW-0067">ATP-binding</keyword>
<keyword evidence="4 8" id="KW-0547">Nucleotide-binding</keyword>
<feature type="binding site" description="in other chain" evidence="8">
    <location>
        <position position="151"/>
    </location>
    <ligand>
        <name>deamido-NAD(+)</name>
        <dbReference type="ChEBI" id="CHEBI:58437"/>
        <note>ligand shared between two neighboring subunits</note>
    </ligand>
</feature>
<dbReference type="OrthoDB" id="9803818at2"/>
<feature type="binding site" description="in other chain" evidence="8">
    <location>
        <begin position="235"/>
        <end position="236"/>
    </location>
    <ligand>
        <name>deamido-NAD(+)</name>
        <dbReference type="ChEBI" id="CHEBI:58437"/>
        <note>ligand shared between two neighboring subunits</note>
    </ligand>
</feature>
<dbReference type="GO" id="GO:0009435">
    <property type="term" value="P:NAD+ biosynthetic process"/>
    <property type="evidence" value="ECO:0007669"/>
    <property type="project" value="UniProtKB-UniRule"/>
</dbReference>
<comment type="function">
    <text evidence="8">Catalyzes the ATP-dependent amidation of deamido-NAD to form NAD. Uses ammonia as a nitrogen source.</text>
</comment>
<evidence type="ECO:0000256" key="6">
    <source>
        <dbReference type="ARBA" id="ARBA00022842"/>
    </source>
</evidence>
<reference evidence="12 13" key="1">
    <citation type="submission" date="2018-04" db="EMBL/GenBank/DDBJ databases">
        <title>Camelliibacillus theae gen. nov., sp. nov., isolated from Pu'er tea.</title>
        <authorList>
            <person name="Niu L."/>
        </authorList>
    </citation>
    <scope>NUCLEOTIDE SEQUENCE [LARGE SCALE GENOMIC DNA]</scope>
    <source>
        <strain evidence="12 13">T8</strain>
    </source>
</reference>
<dbReference type="InterPro" id="IPR022926">
    <property type="entry name" value="NH(3)-dep_NAD(+)_synth"/>
</dbReference>
<dbReference type="EMBL" id="QCZG01000020">
    <property type="protein sequence ID" value="PWA10726.1"/>
    <property type="molecule type" value="Genomic_DNA"/>
</dbReference>
<evidence type="ECO:0000256" key="4">
    <source>
        <dbReference type="ARBA" id="ARBA00022741"/>
    </source>
</evidence>
<evidence type="ECO:0000256" key="10">
    <source>
        <dbReference type="RuleBase" id="RU003812"/>
    </source>
</evidence>
<feature type="domain" description="NAD/GMP synthase" evidence="11">
    <location>
        <begin position="5"/>
        <end position="240"/>
    </location>
</feature>
<evidence type="ECO:0000256" key="1">
    <source>
        <dbReference type="ARBA" id="ARBA00005859"/>
    </source>
</evidence>
<feature type="binding site" evidence="8">
    <location>
        <position position="138"/>
    </location>
    <ligand>
        <name>ATP</name>
        <dbReference type="ChEBI" id="CHEBI:30616"/>
    </ligand>
</feature>
<feature type="binding site" evidence="8">
    <location>
        <position position="33"/>
    </location>
    <ligand>
        <name>Mg(2+)</name>
        <dbReference type="ChEBI" id="CHEBI:18420"/>
    </ligand>
</feature>
<evidence type="ECO:0000256" key="9">
    <source>
        <dbReference type="RuleBase" id="RU003811"/>
    </source>
</evidence>
<feature type="binding site" evidence="8">
    <location>
        <position position="167"/>
    </location>
    <ligand>
        <name>ATP</name>
        <dbReference type="ChEBI" id="CHEBI:30616"/>
    </ligand>
</feature>
<dbReference type="EC" id="6.3.1.5" evidence="8 10"/>
<evidence type="ECO:0000313" key="13">
    <source>
        <dbReference type="Proteomes" id="UP000245998"/>
    </source>
</evidence>